<reference evidence="2" key="2">
    <citation type="submission" date="2025-09" db="UniProtKB">
        <authorList>
            <consortium name="Ensembl"/>
        </authorList>
    </citation>
    <scope>IDENTIFICATION</scope>
</reference>
<organism evidence="2 3">
    <name type="scientific">Crocodylus porosus</name>
    <name type="common">Saltwater crocodile</name>
    <name type="synonym">Estuarine crocodile</name>
    <dbReference type="NCBI Taxonomy" id="8502"/>
    <lineage>
        <taxon>Eukaryota</taxon>
        <taxon>Metazoa</taxon>
        <taxon>Chordata</taxon>
        <taxon>Craniata</taxon>
        <taxon>Vertebrata</taxon>
        <taxon>Euteleostomi</taxon>
        <taxon>Archelosauria</taxon>
        <taxon>Archosauria</taxon>
        <taxon>Crocodylia</taxon>
        <taxon>Longirostres</taxon>
        <taxon>Crocodylidae</taxon>
        <taxon>Crocodylus</taxon>
    </lineage>
</organism>
<reference evidence="2" key="1">
    <citation type="submission" date="2025-08" db="UniProtKB">
        <authorList>
            <consortium name="Ensembl"/>
        </authorList>
    </citation>
    <scope>IDENTIFICATION</scope>
</reference>
<dbReference type="SMART" id="SM00268">
    <property type="entry name" value="ACTIN"/>
    <property type="match status" value="1"/>
</dbReference>
<dbReference type="Gene3D" id="3.30.420.40">
    <property type="match status" value="2"/>
</dbReference>
<dbReference type="PANTHER" id="PTHR11937">
    <property type="entry name" value="ACTIN"/>
    <property type="match status" value="1"/>
</dbReference>
<dbReference type="InterPro" id="IPR043129">
    <property type="entry name" value="ATPase_NBD"/>
</dbReference>
<gene>
    <name evidence="2" type="primary">ACTL10</name>
</gene>
<protein>
    <submittedName>
        <fullName evidence="2">Actin like 10</fullName>
    </submittedName>
</protein>
<name>A0A7M4F1X5_CROPO</name>
<keyword evidence="3" id="KW-1185">Reference proteome</keyword>
<comment type="similarity">
    <text evidence="1">Belongs to the actin family.</text>
</comment>
<dbReference type="Proteomes" id="UP000594220">
    <property type="component" value="Unplaced"/>
</dbReference>
<dbReference type="Ensembl" id="ENSCPRT00005021370.1">
    <property type="protein sequence ID" value="ENSCPRP00005018273.1"/>
    <property type="gene ID" value="ENSCPRG00005012747.1"/>
</dbReference>
<evidence type="ECO:0000313" key="3">
    <source>
        <dbReference type="Proteomes" id="UP000594220"/>
    </source>
</evidence>
<dbReference type="OMA" id="HPIKHGV"/>
<dbReference type="Pfam" id="PF00022">
    <property type="entry name" value="Actin"/>
    <property type="match status" value="1"/>
</dbReference>
<evidence type="ECO:0000313" key="2">
    <source>
        <dbReference type="Ensembl" id="ENSCPRP00005018273.1"/>
    </source>
</evidence>
<dbReference type="Gene3D" id="3.90.640.10">
    <property type="entry name" value="Actin, Chain A, domain 4"/>
    <property type="match status" value="1"/>
</dbReference>
<dbReference type="AlphaFoldDB" id="A0A7M4F1X5"/>
<dbReference type="SUPFAM" id="SSF53067">
    <property type="entry name" value="Actin-like ATPase domain"/>
    <property type="match status" value="2"/>
</dbReference>
<dbReference type="GeneTree" id="ENSGT00940000162922"/>
<accession>A0A7M4F1X5</accession>
<dbReference type="InterPro" id="IPR004000">
    <property type="entry name" value="Actin"/>
</dbReference>
<proteinExistence type="inferred from homology"/>
<evidence type="ECO:0000256" key="1">
    <source>
        <dbReference type="RuleBase" id="RU000487"/>
    </source>
</evidence>
<sequence length="258" mass="28830">MAEVLFEAFSTPALYVANTGLLSLCSHGRVTGLAVEAGAGVSHSTSICAGQTCRDATYRLDVAGFFLSKHMHNLLLKSSNDPQVLNALEKKTVTQMKKQCCYVSMDYERDLQDEVQQHPISCKTPDGHWITLTKERFCCPEPLFQPKLLDQNSPGLHLLAFQSLQKMPDEYKGDMLGNIVLSGGSSMFPGFQDRMCSELEMLFHGRGYQIKILANPERSLAAWAGGSMVASHKSFQHRWMTKSEYQEHGAEHVHKKFN</sequence>